<dbReference type="RefSeq" id="WP_203747213.1">
    <property type="nucleotide sequence ID" value="NZ_BAAAUC010000049.1"/>
</dbReference>
<feature type="transmembrane region" description="Helical" evidence="1">
    <location>
        <begin position="42"/>
        <end position="60"/>
    </location>
</feature>
<comment type="caution">
    <text evidence="2">The sequence shown here is derived from an EMBL/GenBank/DDBJ whole genome shotgun (WGS) entry which is preliminary data.</text>
</comment>
<protein>
    <submittedName>
        <fullName evidence="2">Uncharacterized protein</fullName>
    </submittedName>
</protein>
<dbReference type="Proteomes" id="UP000619479">
    <property type="component" value="Unassembled WGS sequence"/>
</dbReference>
<keyword evidence="1" id="KW-0472">Membrane</keyword>
<sequence length="188" mass="19851">MTSNPVVVRGAALAAPVLLLLYGVLRFADGLDGHRGPGPLWNAGHVAFFAAMALFGVLAAGLRAQFPQRHRLATTAASMTFAGVLCFLWVIAGDLSATVRDAAPIPNVLAIAGPMLFPLGTLILFGLLVAARRLPVWTPLLFGAGIAAITVDLDLLPFAALAILAALTPLRRADRPRHLRPRPAMFLH</sequence>
<feature type="transmembrane region" description="Helical" evidence="1">
    <location>
        <begin position="140"/>
        <end position="167"/>
    </location>
</feature>
<proteinExistence type="predicted"/>
<gene>
    <name evidence="2" type="ORF">Acy02nite_61430</name>
</gene>
<dbReference type="EMBL" id="BOMH01000045">
    <property type="protein sequence ID" value="GID68262.1"/>
    <property type="molecule type" value="Genomic_DNA"/>
</dbReference>
<organism evidence="2 3">
    <name type="scientific">Actinoplanes cyaneus</name>
    <dbReference type="NCBI Taxonomy" id="52696"/>
    <lineage>
        <taxon>Bacteria</taxon>
        <taxon>Bacillati</taxon>
        <taxon>Actinomycetota</taxon>
        <taxon>Actinomycetes</taxon>
        <taxon>Micromonosporales</taxon>
        <taxon>Micromonosporaceae</taxon>
        <taxon>Actinoplanes</taxon>
    </lineage>
</organism>
<reference evidence="2" key="1">
    <citation type="submission" date="2021-01" db="EMBL/GenBank/DDBJ databases">
        <title>Whole genome shotgun sequence of Actinoplanes cyaneus NBRC 14990.</title>
        <authorList>
            <person name="Komaki H."/>
            <person name="Tamura T."/>
        </authorList>
    </citation>
    <scope>NUCLEOTIDE SEQUENCE</scope>
    <source>
        <strain evidence="2">NBRC 14990</strain>
    </source>
</reference>
<accession>A0A919IN45</accession>
<feature type="transmembrane region" description="Helical" evidence="1">
    <location>
        <begin position="72"/>
        <end position="92"/>
    </location>
</feature>
<dbReference type="AlphaFoldDB" id="A0A919IN45"/>
<keyword evidence="3" id="KW-1185">Reference proteome</keyword>
<evidence type="ECO:0000313" key="3">
    <source>
        <dbReference type="Proteomes" id="UP000619479"/>
    </source>
</evidence>
<keyword evidence="1" id="KW-1133">Transmembrane helix</keyword>
<feature type="transmembrane region" description="Helical" evidence="1">
    <location>
        <begin position="104"/>
        <end position="128"/>
    </location>
</feature>
<keyword evidence="1" id="KW-0812">Transmembrane</keyword>
<evidence type="ECO:0000256" key="1">
    <source>
        <dbReference type="SAM" id="Phobius"/>
    </source>
</evidence>
<name>A0A919IN45_9ACTN</name>
<evidence type="ECO:0000313" key="2">
    <source>
        <dbReference type="EMBL" id="GID68262.1"/>
    </source>
</evidence>